<dbReference type="NCBIfam" id="TIGR00253">
    <property type="entry name" value="RNA_bind_YhbY"/>
    <property type="match status" value="1"/>
</dbReference>
<dbReference type="InterPro" id="IPR017924">
    <property type="entry name" value="RNA-binding_YhbY"/>
</dbReference>
<dbReference type="SMART" id="SM01103">
    <property type="entry name" value="CRS1_YhbY"/>
    <property type="match status" value="1"/>
</dbReference>
<dbReference type="InterPro" id="IPR035920">
    <property type="entry name" value="YhbY-like_sf"/>
</dbReference>
<dbReference type="EMBL" id="DSOV01000009">
    <property type="protein sequence ID" value="HEN41376.1"/>
    <property type="molecule type" value="Genomic_DNA"/>
</dbReference>
<evidence type="ECO:0000256" key="1">
    <source>
        <dbReference type="ARBA" id="ARBA00022884"/>
    </source>
</evidence>
<sequence length="98" mass="10826">MLTGKQKRFLRGLGHSLNPVITIGKGEISEPLIRETDEALAHHELIKVKILESCILDRHEVADELAAACGAEVAQVLGRTFLLYRTAEEPKLELPKGK</sequence>
<comment type="caution">
    <text evidence="4">The sequence shown here is derived from an EMBL/GenBank/DDBJ whole genome shotgun (WGS) entry which is preliminary data.</text>
</comment>
<protein>
    <submittedName>
        <fullName evidence="4">Ribosome assembly RNA-binding protein YhbY</fullName>
    </submittedName>
</protein>
<dbReference type="Gene3D" id="3.30.110.60">
    <property type="entry name" value="YhbY-like"/>
    <property type="match status" value="1"/>
</dbReference>
<name>A0A831UAP2_GEOME</name>
<dbReference type="GO" id="GO:0003723">
    <property type="term" value="F:RNA binding"/>
    <property type="evidence" value="ECO:0007669"/>
    <property type="project" value="UniProtKB-UniRule"/>
</dbReference>
<dbReference type="PANTHER" id="PTHR40065:SF3">
    <property type="entry name" value="RNA-BINDING PROTEIN YHBY"/>
    <property type="match status" value="1"/>
</dbReference>
<dbReference type="InterPro" id="IPR001890">
    <property type="entry name" value="RNA-binding_CRM"/>
</dbReference>
<reference evidence="4" key="1">
    <citation type="journal article" date="2020" name="mSystems">
        <title>Genome- and Community-Level Interaction Insights into Carbon Utilization and Element Cycling Functions of Hydrothermarchaeota in Hydrothermal Sediment.</title>
        <authorList>
            <person name="Zhou Z."/>
            <person name="Liu Y."/>
            <person name="Xu W."/>
            <person name="Pan J."/>
            <person name="Luo Z.H."/>
            <person name="Li M."/>
        </authorList>
    </citation>
    <scope>NUCLEOTIDE SEQUENCE [LARGE SCALE GENOMIC DNA]</scope>
    <source>
        <strain evidence="4">SpSt-349</strain>
    </source>
</reference>
<feature type="domain" description="CRM" evidence="3">
    <location>
        <begin position="1"/>
        <end position="96"/>
    </location>
</feature>
<accession>A0A831UAP2</accession>
<gene>
    <name evidence="4" type="primary">yhbY</name>
    <name evidence="4" type="ORF">ENQ87_03210</name>
</gene>
<dbReference type="PANTHER" id="PTHR40065">
    <property type="entry name" value="RNA-BINDING PROTEIN YHBY"/>
    <property type="match status" value="1"/>
</dbReference>
<dbReference type="SUPFAM" id="SSF75471">
    <property type="entry name" value="YhbY-like"/>
    <property type="match status" value="1"/>
</dbReference>
<evidence type="ECO:0000259" key="3">
    <source>
        <dbReference type="PROSITE" id="PS51295"/>
    </source>
</evidence>
<proteinExistence type="predicted"/>
<evidence type="ECO:0000313" key="4">
    <source>
        <dbReference type="EMBL" id="HEN41376.1"/>
    </source>
</evidence>
<dbReference type="AlphaFoldDB" id="A0A831UAP2"/>
<organism evidence="4">
    <name type="scientific">Geobacter metallireducens</name>
    <dbReference type="NCBI Taxonomy" id="28232"/>
    <lineage>
        <taxon>Bacteria</taxon>
        <taxon>Pseudomonadati</taxon>
        <taxon>Thermodesulfobacteriota</taxon>
        <taxon>Desulfuromonadia</taxon>
        <taxon>Geobacterales</taxon>
        <taxon>Geobacteraceae</taxon>
        <taxon>Geobacter</taxon>
    </lineage>
</organism>
<dbReference type="Pfam" id="PF01985">
    <property type="entry name" value="CRS1_YhbY"/>
    <property type="match status" value="1"/>
</dbReference>
<evidence type="ECO:0000256" key="2">
    <source>
        <dbReference type="PROSITE-ProRule" id="PRU00626"/>
    </source>
</evidence>
<dbReference type="PROSITE" id="PS51295">
    <property type="entry name" value="CRM"/>
    <property type="match status" value="1"/>
</dbReference>
<keyword evidence="1 2" id="KW-0694">RNA-binding</keyword>
<dbReference type="InterPro" id="IPR051925">
    <property type="entry name" value="RNA-binding_domain"/>
</dbReference>